<sequence length="155" mass="18791">MMMMDVCMSRVEPLNSQVKSLEEELSRAVTRNAQLKDAVTNHEKKIKLEESIKKLQTQRLWFFYDLKRKLHSQMKERWENNCRELKGMQKKLGPVEEKLKMLHNLEKELKSLRRQMHDEIRKRQGMAHNLQKVYEPHEEMIGDFQRELNGKRQEE</sequence>
<feature type="coiled-coil region" evidence="1">
    <location>
        <begin position="18"/>
        <end position="45"/>
    </location>
</feature>
<dbReference type="Proteomes" id="UP001286313">
    <property type="component" value="Unassembled WGS sequence"/>
</dbReference>
<dbReference type="EMBL" id="JAWQEG010005362">
    <property type="protein sequence ID" value="KAK3858272.1"/>
    <property type="molecule type" value="Genomic_DNA"/>
</dbReference>
<keyword evidence="3" id="KW-1185">Reference proteome</keyword>
<comment type="caution">
    <text evidence="2">The sequence shown here is derived from an EMBL/GenBank/DDBJ whole genome shotgun (WGS) entry which is preliminary data.</text>
</comment>
<protein>
    <submittedName>
        <fullName evidence="2">Uncharacterized protein</fullName>
    </submittedName>
</protein>
<gene>
    <name evidence="2" type="ORF">Pcinc_035528</name>
</gene>
<keyword evidence="1" id="KW-0175">Coiled coil</keyword>
<evidence type="ECO:0000256" key="1">
    <source>
        <dbReference type="SAM" id="Coils"/>
    </source>
</evidence>
<reference evidence="2" key="1">
    <citation type="submission" date="2023-10" db="EMBL/GenBank/DDBJ databases">
        <title>Genome assemblies of two species of porcelain crab, Petrolisthes cinctipes and Petrolisthes manimaculis (Anomura: Porcellanidae).</title>
        <authorList>
            <person name="Angst P."/>
        </authorList>
    </citation>
    <scope>NUCLEOTIDE SEQUENCE</scope>
    <source>
        <strain evidence="2">PB745_01</strain>
        <tissue evidence="2">Gill</tissue>
    </source>
</reference>
<evidence type="ECO:0000313" key="2">
    <source>
        <dbReference type="EMBL" id="KAK3858272.1"/>
    </source>
</evidence>
<accession>A0AAE1BY45</accession>
<feature type="coiled-coil region" evidence="1">
    <location>
        <begin position="95"/>
        <end position="122"/>
    </location>
</feature>
<evidence type="ECO:0000313" key="3">
    <source>
        <dbReference type="Proteomes" id="UP001286313"/>
    </source>
</evidence>
<dbReference type="AlphaFoldDB" id="A0AAE1BY45"/>
<proteinExistence type="predicted"/>
<name>A0AAE1BY45_PETCI</name>
<organism evidence="2 3">
    <name type="scientific">Petrolisthes cinctipes</name>
    <name type="common">Flat porcelain crab</name>
    <dbReference type="NCBI Taxonomy" id="88211"/>
    <lineage>
        <taxon>Eukaryota</taxon>
        <taxon>Metazoa</taxon>
        <taxon>Ecdysozoa</taxon>
        <taxon>Arthropoda</taxon>
        <taxon>Crustacea</taxon>
        <taxon>Multicrustacea</taxon>
        <taxon>Malacostraca</taxon>
        <taxon>Eumalacostraca</taxon>
        <taxon>Eucarida</taxon>
        <taxon>Decapoda</taxon>
        <taxon>Pleocyemata</taxon>
        <taxon>Anomura</taxon>
        <taxon>Galatheoidea</taxon>
        <taxon>Porcellanidae</taxon>
        <taxon>Petrolisthes</taxon>
    </lineage>
</organism>